<evidence type="ECO:0000256" key="2">
    <source>
        <dbReference type="ARBA" id="ARBA00022679"/>
    </source>
</evidence>
<dbReference type="PANTHER" id="PTHR42681">
    <property type="entry name" value="MALONYL-COA-ACYL CARRIER PROTEIN TRANSACYLASE, MITOCHONDRIAL"/>
    <property type="match status" value="1"/>
</dbReference>
<dbReference type="Gene3D" id="3.40.366.10">
    <property type="entry name" value="Malonyl-Coenzyme A Acyl Carrier Protein, domain 2"/>
    <property type="match status" value="2"/>
</dbReference>
<comment type="caution">
    <text evidence="6">The sequence shown here is derived from an EMBL/GenBank/DDBJ whole genome shotgun (WGS) entry which is preliminary data.</text>
</comment>
<dbReference type="InterPro" id="IPR001227">
    <property type="entry name" value="Ac_transferase_dom_sf"/>
</dbReference>
<dbReference type="Proteomes" id="UP000585836">
    <property type="component" value="Unassembled WGS sequence"/>
</dbReference>
<evidence type="ECO:0000256" key="3">
    <source>
        <dbReference type="ARBA" id="ARBA00023315"/>
    </source>
</evidence>
<gene>
    <name evidence="6" type="ORF">FHS34_008285</name>
</gene>
<accession>A0A7W9Q389</accession>
<dbReference type="EC" id="2.3.1.39" evidence="1"/>
<comment type="catalytic activity">
    <reaction evidence="4">
        <text>holo-[ACP] + malonyl-CoA = malonyl-[ACP] + CoA</text>
        <dbReference type="Rhea" id="RHEA:41792"/>
        <dbReference type="Rhea" id="RHEA-COMP:9623"/>
        <dbReference type="Rhea" id="RHEA-COMP:9685"/>
        <dbReference type="ChEBI" id="CHEBI:57287"/>
        <dbReference type="ChEBI" id="CHEBI:57384"/>
        <dbReference type="ChEBI" id="CHEBI:64479"/>
        <dbReference type="ChEBI" id="CHEBI:78449"/>
        <dbReference type="EC" id="2.3.1.39"/>
    </reaction>
</comment>
<evidence type="ECO:0000313" key="7">
    <source>
        <dbReference type="Proteomes" id="UP000585836"/>
    </source>
</evidence>
<dbReference type="SUPFAM" id="SSF52151">
    <property type="entry name" value="FabD/lysophospholipase-like"/>
    <property type="match status" value="1"/>
</dbReference>
<dbReference type="GO" id="GO:0006633">
    <property type="term" value="P:fatty acid biosynthetic process"/>
    <property type="evidence" value="ECO:0007669"/>
    <property type="project" value="TreeGrafter"/>
</dbReference>
<evidence type="ECO:0000313" key="6">
    <source>
        <dbReference type="EMBL" id="MBB5932765.1"/>
    </source>
</evidence>
<proteinExistence type="predicted"/>
<name>A0A7W9Q389_9ACTN</name>
<dbReference type="EMBL" id="JACHJK010000032">
    <property type="protein sequence ID" value="MBB5932765.1"/>
    <property type="molecule type" value="Genomic_DNA"/>
</dbReference>
<sequence length="311" mass="34244">MAHDTALVFPGMGPVPFAEVGRFMVASPYARDLVAVADEALGYSLVDAFRTSPGDYSEAAQVAFLVNCLACAHWARDHLGVAPGIVAGPSFGEKAAIAYTGALELPDAIRLTAEIARLLEEYFAEEHRDIVTLSFVRAPREGLDAILAELTEAGEWHEISCHIDDGFHMVSLSEHRVPWMEERLRAIGSLPLYTMRPPMHASAFRPLRDRAEREVVSRYSFTDPELPVVADQDGRLLHTGEELRTMLLDGFDHPMSWPSVTTALKEAGVRRLCVAGPDGLFGRVPRTVRDFDVAAAQPRLAMTPRRRSRAA</sequence>
<keyword evidence="7" id="KW-1185">Reference proteome</keyword>
<dbReference type="InterPro" id="IPR050858">
    <property type="entry name" value="Mal-CoA-ACP_Trans/PKS_FabD"/>
</dbReference>
<dbReference type="InterPro" id="IPR049416">
    <property type="entry name" value="VinK-like_small"/>
</dbReference>
<reference evidence="6 7" key="1">
    <citation type="submission" date="2020-08" db="EMBL/GenBank/DDBJ databases">
        <title>Genomic Encyclopedia of Type Strains, Phase III (KMG-III): the genomes of soil and plant-associated and newly described type strains.</title>
        <authorList>
            <person name="Whitman W."/>
        </authorList>
    </citation>
    <scope>NUCLEOTIDE SEQUENCE [LARGE SCALE GENOMIC DNA]</scope>
    <source>
        <strain evidence="6 7">CECT 3313</strain>
    </source>
</reference>
<evidence type="ECO:0000259" key="5">
    <source>
        <dbReference type="Pfam" id="PF21124"/>
    </source>
</evidence>
<dbReference type="AlphaFoldDB" id="A0A7W9Q389"/>
<protein>
    <recommendedName>
        <fullName evidence="1">[acyl-carrier-protein] S-malonyltransferase</fullName>
        <ecNumber evidence="1">2.3.1.39</ecNumber>
    </recommendedName>
</protein>
<evidence type="ECO:0000256" key="1">
    <source>
        <dbReference type="ARBA" id="ARBA00013258"/>
    </source>
</evidence>
<dbReference type="Pfam" id="PF21124">
    <property type="entry name" value="VinK_C"/>
    <property type="match status" value="1"/>
</dbReference>
<dbReference type="InterPro" id="IPR016035">
    <property type="entry name" value="Acyl_Trfase/lysoPLipase"/>
</dbReference>
<dbReference type="RefSeq" id="WP_184975660.1">
    <property type="nucleotide sequence ID" value="NZ_JACHJK010000032.1"/>
</dbReference>
<feature type="domain" description="Malonyl-CoA-[acyl-carrier-protein] transacylase small" evidence="5">
    <location>
        <begin position="134"/>
        <end position="195"/>
    </location>
</feature>
<keyword evidence="3 6" id="KW-0012">Acyltransferase</keyword>
<dbReference type="GO" id="GO:0004314">
    <property type="term" value="F:[acyl-carrier-protein] S-malonyltransferase activity"/>
    <property type="evidence" value="ECO:0007669"/>
    <property type="project" value="UniProtKB-EC"/>
</dbReference>
<organism evidence="6 7">
    <name type="scientific">Streptomyces echinatus</name>
    <dbReference type="NCBI Taxonomy" id="67293"/>
    <lineage>
        <taxon>Bacteria</taxon>
        <taxon>Bacillati</taxon>
        <taxon>Actinomycetota</taxon>
        <taxon>Actinomycetes</taxon>
        <taxon>Kitasatosporales</taxon>
        <taxon>Streptomycetaceae</taxon>
        <taxon>Streptomyces</taxon>
    </lineage>
</organism>
<evidence type="ECO:0000256" key="4">
    <source>
        <dbReference type="ARBA" id="ARBA00048462"/>
    </source>
</evidence>
<dbReference type="PANTHER" id="PTHR42681:SF1">
    <property type="entry name" value="MALONYL-COA-ACYL CARRIER PROTEIN TRANSACYLASE, MITOCHONDRIAL"/>
    <property type="match status" value="1"/>
</dbReference>
<keyword evidence="2 6" id="KW-0808">Transferase</keyword>